<dbReference type="AlphaFoldDB" id="A0A8H3QXJ5"/>
<accession>A0A8H3QXJ5</accession>
<protein>
    <submittedName>
        <fullName evidence="1">Uncharacterized protein</fullName>
    </submittedName>
</protein>
<dbReference type="Proteomes" id="UP000615446">
    <property type="component" value="Unassembled WGS sequence"/>
</dbReference>
<evidence type="ECO:0000313" key="1">
    <source>
        <dbReference type="EMBL" id="GES95853.1"/>
    </source>
</evidence>
<reference evidence="1" key="1">
    <citation type="submission" date="2019-10" db="EMBL/GenBank/DDBJ databases">
        <title>Conservation and host-specific expression of non-tandemly repeated heterogenous ribosome RNA gene in arbuscular mycorrhizal fungi.</title>
        <authorList>
            <person name="Maeda T."/>
            <person name="Kobayashi Y."/>
            <person name="Nakagawa T."/>
            <person name="Ezawa T."/>
            <person name="Yamaguchi K."/>
            <person name="Bino T."/>
            <person name="Nishimoto Y."/>
            <person name="Shigenobu S."/>
            <person name="Kawaguchi M."/>
        </authorList>
    </citation>
    <scope>NUCLEOTIDE SEQUENCE</scope>
    <source>
        <strain evidence="1">HR1</strain>
    </source>
</reference>
<proteinExistence type="predicted"/>
<comment type="caution">
    <text evidence="1">The sequence shown here is derived from an EMBL/GenBank/DDBJ whole genome shotgun (WGS) entry which is preliminary data.</text>
</comment>
<name>A0A8H3QXJ5_9GLOM</name>
<evidence type="ECO:0000313" key="2">
    <source>
        <dbReference type="Proteomes" id="UP000615446"/>
    </source>
</evidence>
<dbReference type="OrthoDB" id="2304414at2759"/>
<dbReference type="EMBL" id="BLAL01000246">
    <property type="protein sequence ID" value="GES95853.1"/>
    <property type="molecule type" value="Genomic_DNA"/>
</dbReference>
<gene>
    <name evidence="1" type="ORF">RCL2_002251800</name>
</gene>
<organism evidence="1 2">
    <name type="scientific">Rhizophagus clarus</name>
    <dbReference type="NCBI Taxonomy" id="94130"/>
    <lineage>
        <taxon>Eukaryota</taxon>
        <taxon>Fungi</taxon>
        <taxon>Fungi incertae sedis</taxon>
        <taxon>Mucoromycota</taxon>
        <taxon>Glomeromycotina</taxon>
        <taxon>Glomeromycetes</taxon>
        <taxon>Glomerales</taxon>
        <taxon>Glomeraceae</taxon>
        <taxon>Rhizophagus</taxon>
    </lineage>
</organism>
<sequence length="184" mass="21333">MTLLQKMYHIETDKRLFNDLYVVEKLYDKETLSMKLIVQDNTDRGYRVFDSLQEFWDYNEIVPERSRQLLLSGMLEEICNGYGDSTNVPKSLKNISLSRYLRTSVDIHRNDLFVNKSLVIDCVDNLGLALDNNANIDPVPSIPSQSDTSDQKEFPKELYNETHNCDIQSDVETKNSFGFRETGF</sequence>